<feature type="transmembrane region" description="Helical" evidence="1">
    <location>
        <begin position="30"/>
        <end position="50"/>
    </location>
</feature>
<sequence>MGLIQSVFCSITFCVERVLTWTCCAFVLMLLMFLVLTLMVYGISVGYHYAQKELASFAMSSRSTTEPTLMLRAGPEPRPVVRLLAVNRSEIDHPPHPLVEVYKTKHPGENIYMETTETPIVVLETERPPREPELLPHERELARRLIGRFRRSRNITSTSIQFLRPLNRTEPTFHDRNFEISSISDDQNQSYTKRDSIEII</sequence>
<evidence type="ECO:0000313" key="3">
    <source>
        <dbReference type="Proteomes" id="UP001153714"/>
    </source>
</evidence>
<dbReference type="AlphaFoldDB" id="A0A9N9R036"/>
<dbReference type="OrthoDB" id="7357689at2759"/>
<reference evidence="2" key="1">
    <citation type="submission" date="2021-12" db="EMBL/GenBank/DDBJ databases">
        <authorList>
            <person name="King R."/>
        </authorList>
    </citation>
    <scope>NUCLEOTIDE SEQUENCE</scope>
</reference>
<proteinExistence type="predicted"/>
<evidence type="ECO:0000313" key="2">
    <source>
        <dbReference type="EMBL" id="CAG9786852.1"/>
    </source>
</evidence>
<keyword evidence="1" id="KW-1133">Transmembrane helix</keyword>
<accession>A0A9N9R036</accession>
<keyword evidence="1" id="KW-0472">Membrane</keyword>
<gene>
    <name evidence="2" type="ORF">DIATSA_LOCUS4782</name>
</gene>
<protein>
    <submittedName>
        <fullName evidence="2">Uncharacterized protein</fullName>
    </submittedName>
</protein>
<organism evidence="2 3">
    <name type="scientific">Diatraea saccharalis</name>
    <name type="common">sugarcane borer</name>
    <dbReference type="NCBI Taxonomy" id="40085"/>
    <lineage>
        <taxon>Eukaryota</taxon>
        <taxon>Metazoa</taxon>
        <taxon>Ecdysozoa</taxon>
        <taxon>Arthropoda</taxon>
        <taxon>Hexapoda</taxon>
        <taxon>Insecta</taxon>
        <taxon>Pterygota</taxon>
        <taxon>Neoptera</taxon>
        <taxon>Endopterygota</taxon>
        <taxon>Lepidoptera</taxon>
        <taxon>Glossata</taxon>
        <taxon>Ditrysia</taxon>
        <taxon>Pyraloidea</taxon>
        <taxon>Crambidae</taxon>
        <taxon>Crambinae</taxon>
        <taxon>Diatraea</taxon>
    </lineage>
</organism>
<dbReference type="EMBL" id="OU893347">
    <property type="protein sequence ID" value="CAG9786852.1"/>
    <property type="molecule type" value="Genomic_DNA"/>
</dbReference>
<dbReference type="Proteomes" id="UP001153714">
    <property type="component" value="Chromosome 16"/>
</dbReference>
<evidence type="ECO:0000256" key="1">
    <source>
        <dbReference type="SAM" id="Phobius"/>
    </source>
</evidence>
<reference evidence="2" key="2">
    <citation type="submission" date="2022-10" db="EMBL/GenBank/DDBJ databases">
        <authorList>
            <consortium name="ENA_rothamsted_submissions"/>
            <consortium name="culmorum"/>
            <person name="King R."/>
        </authorList>
    </citation>
    <scope>NUCLEOTIDE SEQUENCE</scope>
</reference>
<keyword evidence="1" id="KW-0812">Transmembrane</keyword>
<name>A0A9N9R036_9NEOP</name>
<keyword evidence="3" id="KW-1185">Reference proteome</keyword>